<dbReference type="GO" id="GO:0005634">
    <property type="term" value="C:nucleus"/>
    <property type="evidence" value="ECO:0007669"/>
    <property type="project" value="UniProtKB-SubCell"/>
</dbReference>
<feature type="domain" description="C2H2-type" evidence="9">
    <location>
        <begin position="332"/>
        <end position="361"/>
    </location>
</feature>
<dbReference type="FunFam" id="3.30.160.60:FF:000690">
    <property type="entry name" value="Zinc finger protein 354C"/>
    <property type="match status" value="1"/>
</dbReference>
<dbReference type="FunFam" id="3.30.160.60:FF:001498">
    <property type="entry name" value="Zinc finger protein 404"/>
    <property type="match status" value="1"/>
</dbReference>
<dbReference type="InterPro" id="IPR036236">
    <property type="entry name" value="Znf_C2H2_sf"/>
</dbReference>
<dbReference type="GO" id="GO:0000785">
    <property type="term" value="C:chromatin"/>
    <property type="evidence" value="ECO:0007669"/>
    <property type="project" value="UniProtKB-ARBA"/>
</dbReference>
<keyword evidence="3" id="KW-0677">Repeat</keyword>
<evidence type="ECO:0000313" key="11">
    <source>
        <dbReference type="Proteomes" id="UP001153620"/>
    </source>
</evidence>
<dbReference type="Gene3D" id="3.30.160.60">
    <property type="entry name" value="Classic Zinc Finger"/>
    <property type="match status" value="5"/>
</dbReference>
<dbReference type="FunFam" id="3.30.160.60:FF:000145">
    <property type="entry name" value="Zinc finger protein 574"/>
    <property type="match status" value="1"/>
</dbReference>
<dbReference type="PANTHER" id="PTHR24409:SF295">
    <property type="entry name" value="AZ2-RELATED"/>
    <property type="match status" value="1"/>
</dbReference>
<evidence type="ECO:0000256" key="2">
    <source>
        <dbReference type="ARBA" id="ARBA00022723"/>
    </source>
</evidence>
<reference evidence="10" key="1">
    <citation type="submission" date="2022-01" db="EMBL/GenBank/DDBJ databases">
        <authorList>
            <person name="King R."/>
        </authorList>
    </citation>
    <scope>NUCLEOTIDE SEQUENCE</scope>
</reference>
<reference evidence="10" key="2">
    <citation type="submission" date="2022-10" db="EMBL/GenBank/DDBJ databases">
        <authorList>
            <consortium name="ENA_rothamsted_submissions"/>
            <consortium name="culmorum"/>
            <person name="King R."/>
        </authorList>
    </citation>
    <scope>NUCLEOTIDE SEQUENCE</scope>
</reference>
<keyword evidence="4 7" id="KW-0863">Zinc-finger</keyword>
<feature type="region of interest" description="Disordered" evidence="8">
    <location>
        <begin position="410"/>
        <end position="432"/>
    </location>
</feature>
<dbReference type="Proteomes" id="UP001153620">
    <property type="component" value="Chromosome 2"/>
</dbReference>
<dbReference type="PROSITE" id="PS50157">
    <property type="entry name" value="ZINC_FINGER_C2H2_2"/>
    <property type="match status" value="7"/>
</dbReference>
<dbReference type="GO" id="GO:0000977">
    <property type="term" value="F:RNA polymerase II transcription regulatory region sequence-specific DNA binding"/>
    <property type="evidence" value="ECO:0007669"/>
    <property type="project" value="TreeGrafter"/>
</dbReference>
<dbReference type="GO" id="GO:0008270">
    <property type="term" value="F:zinc ion binding"/>
    <property type="evidence" value="ECO:0007669"/>
    <property type="project" value="UniProtKB-KW"/>
</dbReference>
<dbReference type="Pfam" id="PF00096">
    <property type="entry name" value="zf-C2H2"/>
    <property type="match status" value="3"/>
</dbReference>
<accession>A0A9N9RW35</accession>
<organism evidence="10 11">
    <name type="scientific">Chironomus riparius</name>
    <dbReference type="NCBI Taxonomy" id="315576"/>
    <lineage>
        <taxon>Eukaryota</taxon>
        <taxon>Metazoa</taxon>
        <taxon>Ecdysozoa</taxon>
        <taxon>Arthropoda</taxon>
        <taxon>Hexapoda</taxon>
        <taxon>Insecta</taxon>
        <taxon>Pterygota</taxon>
        <taxon>Neoptera</taxon>
        <taxon>Endopterygota</taxon>
        <taxon>Diptera</taxon>
        <taxon>Nematocera</taxon>
        <taxon>Chironomoidea</taxon>
        <taxon>Chironomidae</taxon>
        <taxon>Chironominae</taxon>
        <taxon>Chironomus</taxon>
    </lineage>
</organism>
<keyword evidence="6" id="KW-0539">Nucleus</keyword>
<dbReference type="PROSITE" id="PS00028">
    <property type="entry name" value="ZINC_FINGER_C2H2_1"/>
    <property type="match status" value="6"/>
</dbReference>
<evidence type="ECO:0000259" key="9">
    <source>
        <dbReference type="PROSITE" id="PS50157"/>
    </source>
</evidence>
<dbReference type="OrthoDB" id="427030at2759"/>
<evidence type="ECO:0000256" key="3">
    <source>
        <dbReference type="ARBA" id="ARBA00022737"/>
    </source>
</evidence>
<dbReference type="InterPro" id="IPR013087">
    <property type="entry name" value="Znf_C2H2_type"/>
</dbReference>
<dbReference type="AlphaFoldDB" id="A0A9N9RW35"/>
<dbReference type="GO" id="GO:0040029">
    <property type="term" value="P:epigenetic regulation of gene expression"/>
    <property type="evidence" value="ECO:0007669"/>
    <property type="project" value="UniProtKB-ARBA"/>
</dbReference>
<keyword evidence="5" id="KW-0862">Zinc</keyword>
<proteinExistence type="predicted"/>
<dbReference type="FunFam" id="3.30.160.60:FF:000125">
    <property type="entry name" value="Putative zinc finger protein 143"/>
    <property type="match status" value="1"/>
</dbReference>
<dbReference type="FunFam" id="3.30.160.60:FF:000072">
    <property type="entry name" value="zinc finger protein 143 isoform X1"/>
    <property type="match status" value="1"/>
</dbReference>
<evidence type="ECO:0000256" key="1">
    <source>
        <dbReference type="ARBA" id="ARBA00004123"/>
    </source>
</evidence>
<feature type="domain" description="C2H2-type" evidence="9">
    <location>
        <begin position="274"/>
        <end position="301"/>
    </location>
</feature>
<name>A0A9N9RW35_9DIPT</name>
<evidence type="ECO:0000256" key="8">
    <source>
        <dbReference type="SAM" id="MobiDB-lite"/>
    </source>
</evidence>
<dbReference type="GO" id="GO:0003682">
    <property type="term" value="F:chromatin binding"/>
    <property type="evidence" value="ECO:0007669"/>
    <property type="project" value="UniProtKB-ARBA"/>
</dbReference>
<feature type="domain" description="C2H2-type" evidence="9">
    <location>
        <begin position="389"/>
        <end position="418"/>
    </location>
</feature>
<comment type="subcellular location">
    <subcellularLocation>
        <location evidence="1">Nucleus</location>
    </subcellularLocation>
</comment>
<keyword evidence="11" id="KW-1185">Reference proteome</keyword>
<feature type="domain" description="C2H2-type" evidence="9">
    <location>
        <begin position="362"/>
        <end position="389"/>
    </location>
</feature>
<feature type="domain" description="C2H2-type" evidence="9">
    <location>
        <begin position="129"/>
        <end position="156"/>
    </location>
</feature>
<feature type="domain" description="C2H2-type" evidence="9">
    <location>
        <begin position="157"/>
        <end position="186"/>
    </location>
</feature>
<protein>
    <recommendedName>
        <fullName evidence="9">C2H2-type domain-containing protein</fullName>
    </recommendedName>
</protein>
<keyword evidence="2" id="KW-0479">Metal-binding</keyword>
<evidence type="ECO:0000256" key="4">
    <source>
        <dbReference type="ARBA" id="ARBA00022771"/>
    </source>
</evidence>
<dbReference type="EMBL" id="OU895878">
    <property type="protein sequence ID" value="CAG9804200.1"/>
    <property type="molecule type" value="Genomic_DNA"/>
</dbReference>
<dbReference type="SMART" id="SM00355">
    <property type="entry name" value="ZnF_C2H2"/>
    <property type="match status" value="7"/>
</dbReference>
<feature type="domain" description="C2H2-type" evidence="9">
    <location>
        <begin position="302"/>
        <end position="331"/>
    </location>
</feature>
<gene>
    <name evidence="10" type="ORF">CHIRRI_LOCUS7093</name>
</gene>
<evidence type="ECO:0000256" key="6">
    <source>
        <dbReference type="ARBA" id="ARBA00023242"/>
    </source>
</evidence>
<dbReference type="SUPFAM" id="SSF57667">
    <property type="entry name" value="beta-beta-alpha zinc fingers"/>
    <property type="match status" value="3"/>
</dbReference>
<sequence>MEINIPTASPFFTGIPNQIMYCISTPNLQSWNASNMYNNNDQQKKPENASIQPVVNAQNQGPAQYYYGNGNTAIAQNVQTFNQNYPSANIQPASNDTLKVNSVSFPDDQNKNQQQERENRFFNDEGRAFECAVCQKKFRQKGTLVQHERIHLDLKPFSCDYPSCGKRFRQKAILNQHTRIHSGKLVFIKQVLQMINGEILVDASSQLVYRNLGNNSGTLWPQNVPYPDEIHNEKNQDVKDSLSQLTAHSVFGNLQNGDSPEDIKNGKNAMPLYVRCPICQQEFKQKSTLVQRGCIHIENRPYSCMVVNCGRRFRQQSHLQQHNRIHLQQKPYKCPYNECQKFFRQQTILNQHIRVHTGAKPYKCKNCFKEFRQQAILSQHEKSHMSSTLGCPLTNCKRRFVTENDLRKHIEQHMNPGKSKKQSTTKSNNNDYKPDVTFTHHQAYPPLYFNPATTIHQPKN</sequence>
<evidence type="ECO:0000256" key="5">
    <source>
        <dbReference type="ARBA" id="ARBA00022833"/>
    </source>
</evidence>
<dbReference type="PANTHER" id="PTHR24409">
    <property type="entry name" value="ZINC FINGER PROTEIN 142"/>
    <property type="match status" value="1"/>
</dbReference>
<dbReference type="GO" id="GO:0000981">
    <property type="term" value="F:DNA-binding transcription factor activity, RNA polymerase II-specific"/>
    <property type="evidence" value="ECO:0007669"/>
    <property type="project" value="TreeGrafter"/>
</dbReference>
<evidence type="ECO:0000256" key="7">
    <source>
        <dbReference type="PROSITE-ProRule" id="PRU00042"/>
    </source>
</evidence>
<evidence type="ECO:0000313" key="10">
    <source>
        <dbReference type="EMBL" id="CAG9804200.1"/>
    </source>
</evidence>